<evidence type="ECO:0000256" key="1">
    <source>
        <dbReference type="SAM" id="MobiDB-lite"/>
    </source>
</evidence>
<dbReference type="Proteomes" id="UP001142489">
    <property type="component" value="Unassembled WGS sequence"/>
</dbReference>
<dbReference type="PANTHER" id="PTHR28601">
    <property type="entry name" value="COILED-COIL DOMAIN-CONTAINING PROTEIN 24"/>
    <property type="match status" value="1"/>
</dbReference>
<reference evidence="2" key="1">
    <citation type="journal article" date="2023" name="DNA Res.">
        <title>Chromosome-level genome assembly of Phrynocephalus forsythii using third-generation DNA sequencing and Hi-C analysis.</title>
        <authorList>
            <person name="Qi Y."/>
            <person name="Zhao W."/>
            <person name="Zhao Y."/>
            <person name="Niu C."/>
            <person name="Cao S."/>
            <person name="Zhang Y."/>
        </authorList>
    </citation>
    <scope>NUCLEOTIDE SEQUENCE</scope>
    <source>
        <tissue evidence="2">Muscle</tissue>
    </source>
</reference>
<evidence type="ECO:0008006" key="4">
    <source>
        <dbReference type="Google" id="ProtNLM"/>
    </source>
</evidence>
<dbReference type="AlphaFoldDB" id="A0A9Q0XZR4"/>
<evidence type="ECO:0000313" key="2">
    <source>
        <dbReference type="EMBL" id="KAJ7332830.1"/>
    </source>
</evidence>
<dbReference type="PANTHER" id="PTHR28601:SF1">
    <property type="entry name" value="COILED-COIL DOMAIN-CONTAINING PROTEIN 24"/>
    <property type="match status" value="1"/>
</dbReference>
<sequence length="348" mass="38437">MLPAAAAGIGWPVPMLPLPGASGEPLQPPPSLWKMIEEQLAPSEKLEVKAVLGGDVVERTLELHAEVQILLEFCQELQSGHLRLEQSPEPAAETLVLLAAPPNLKELVRQEIRLLLIGLQQKAVQEGREQDDVIAKYSPHVVTFALKMNAGNGSPSSGRSTLVRPEFSSISNDLELFCNKLNIAQIGDVSCRLRTLLEDECCALERYISYLQCQLEEAHQHAKELVQTTHEPTMAELQEEKRAMERDLQVSQPKPCPTSSAIPKQLGNGSSSPQICPKGSANVSDLEMMGPASVAASSQHPRNQTFPLSHQTLAWRSPSAKRNLDWVPLMRWKSTEPRRTRALRCRPP</sequence>
<comment type="caution">
    <text evidence="2">The sequence shown here is derived from an EMBL/GenBank/DDBJ whole genome shotgun (WGS) entry which is preliminary data.</text>
</comment>
<organism evidence="2 3">
    <name type="scientific">Phrynocephalus forsythii</name>
    <dbReference type="NCBI Taxonomy" id="171643"/>
    <lineage>
        <taxon>Eukaryota</taxon>
        <taxon>Metazoa</taxon>
        <taxon>Chordata</taxon>
        <taxon>Craniata</taxon>
        <taxon>Vertebrata</taxon>
        <taxon>Euteleostomi</taxon>
        <taxon>Lepidosauria</taxon>
        <taxon>Squamata</taxon>
        <taxon>Bifurcata</taxon>
        <taxon>Unidentata</taxon>
        <taxon>Episquamata</taxon>
        <taxon>Toxicofera</taxon>
        <taxon>Iguania</taxon>
        <taxon>Acrodonta</taxon>
        <taxon>Agamidae</taxon>
        <taxon>Agaminae</taxon>
        <taxon>Phrynocephalus</taxon>
    </lineage>
</organism>
<protein>
    <recommendedName>
        <fullName evidence="4">Coiled-coil domain-containing protein 24</fullName>
    </recommendedName>
</protein>
<feature type="region of interest" description="Disordered" evidence="1">
    <location>
        <begin position="251"/>
        <end position="275"/>
    </location>
</feature>
<evidence type="ECO:0000313" key="3">
    <source>
        <dbReference type="Proteomes" id="UP001142489"/>
    </source>
</evidence>
<feature type="compositionally biased region" description="Polar residues" evidence="1">
    <location>
        <begin position="251"/>
        <end position="274"/>
    </location>
</feature>
<keyword evidence="3" id="KW-1185">Reference proteome</keyword>
<dbReference type="Pfam" id="PF15669">
    <property type="entry name" value="CCDC24"/>
    <property type="match status" value="1"/>
</dbReference>
<dbReference type="InterPro" id="IPR031367">
    <property type="entry name" value="CCDC24"/>
</dbReference>
<gene>
    <name evidence="2" type="ORF">JRQ81_015010</name>
</gene>
<dbReference type="OrthoDB" id="6022633at2759"/>
<proteinExistence type="predicted"/>
<dbReference type="EMBL" id="JAPFRF010000005">
    <property type="protein sequence ID" value="KAJ7332830.1"/>
    <property type="molecule type" value="Genomic_DNA"/>
</dbReference>
<name>A0A9Q0XZR4_9SAUR</name>
<accession>A0A9Q0XZR4</accession>